<keyword evidence="6" id="KW-1185">Reference proteome</keyword>
<dbReference type="InterPro" id="IPR044831">
    <property type="entry name" value="Ccp1-like"/>
</dbReference>
<dbReference type="InterPro" id="IPR010255">
    <property type="entry name" value="Haem_peroxidase_sf"/>
</dbReference>
<dbReference type="GO" id="GO:0020037">
    <property type="term" value="F:heme binding"/>
    <property type="evidence" value="ECO:0007669"/>
    <property type="project" value="InterPro"/>
</dbReference>
<dbReference type="PANTHER" id="PTHR31356:SF34">
    <property type="entry name" value="THYLAKOID LUMENAL 29 KDA PROTEIN, CHLOROPLASTIC"/>
    <property type="match status" value="1"/>
</dbReference>
<proteinExistence type="inferred from homology"/>
<keyword evidence="3" id="KW-0472">Membrane</keyword>
<comment type="caution">
    <text evidence="5">The sequence shown here is derived from an EMBL/GenBank/DDBJ whole genome shotgun (WGS) entry which is preliminary data.</text>
</comment>
<dbReference type="InterPro" id="IPR002016">
    <property type="entry name" value="Haem_peroxidase"/>
</dbReference>
<comment type="similarity">
    <text evidence="2">Belongs to the peroxidase family.</text>
</comment>
<evidence type="ECO:0000313" key="6">
    <source>
        <dbReference type="Proteomes" id="UP001054857"/>
    </source>
</evidence>
<dbReference type="Proteomes" id="UP001054857">
    <property type="component" value="Unassembled WGS sequence"/>
</dbReference>
<dbReference type="Pfam" id="PF00141">
    <property type="entry name" value="peroxidase"/>
    <property type="match status" value="1"/>
</dbReference>
<keyword evidence="3" id="KW-1133">Transmembrane helix</keyword>
<dbReference type="GO" id="GO:0004601">
    <property type="term" value="F:peroxidase activity"/>
    <property type="evidence" value="ECO:0007669"/>
    <property type="project" value="InterPro"/>
</dbReference>
<sequence>PVDFPPLLALVVVDIDRSCYYFGFVSTQAVSAFVVSIVHFAAMHHVAFKSTGSVRRIGTARKAGDGRARTVVVACSLSHEDRMSRRDLLSAASAASLVVGGGCLLLAAPQPAAAGPLPQAEVPVEQLGLLQKQSQLKEFRLRAEAAIKEVVGAADAPACMRLVLHDAMTYDAATKTGGMDGSIVLPEELSRPENTDLEPLVARLAQAKSKIDAAGAEDGSGAISWADLLVLAAKVTTQAQWAAIKVSRAALPSGGDVIAGPAFGAPWPVRLGRVDAAAPGPAGRIPPADAPVSEIKSYLFALGVKPDQKPSSAGNPLAALFAPRPTFWERPSLVLWTAAAADPAAEEARFVAEDGAAFAGAKTNYDRSRRTVTRTDYEVDFIDYFTQLTSLGATFKPNAYLRPERIAALKF</sequence>
<feature type="non-terminal residue" evidence="5">
    <location>
        <position position="1"/>
    </location>
</feature>
<organism evidence="5 6">
    <name type="scientific">Astrephomene gubernaculifera</name>
    <dbReference type="NCBI Taxonomy" id="47775"/>
    <lineage>
        <taxon>Eukaryota</taxon>
        <taxon>Viridiplantae</taxon>
        <taxon>Chlorophyta</taxon>
        <taxon>core chlorophytes</taxon>
        <taxon>Chlorophyceae</taxon>
        <taxon>CS clade</taxon>
        <taxon>Chlamydomonadales</taxon>
        <taxon>Astrephomenaceae</taxon>
        <taxon>Astrephomene</taxon>
    </lineage>
</organism>
<evidence type="ECO:0000256" key="2">
    <source>
        <dbReference type="RuleBase" id="RU004241"/>
    </source>
</evidence>
<protein>
    <recommendedName>
        <fullName evidence="4">Plant heme peroxidase family profile domain-containing protein</fullName>
    </recommendedName>
</protein>
<dbReference type="GO" id="GO:0000302">
    <property type="term" value="P:response to reactive oxygen species"/>
    <property type="evidence" value="ECO:0007669"/>
    <property type="project" value="TreeGrafter"/>
</dbReference>
<keyword evidence="1" id="KW-0560">Oxidoreductase</keyword>
<accession>A0AAD3E3M3</accession>
<evidence type="ECO:0000256" key="1">
    <source>
        <dbReference type="ARBA" id="ARBA00023002"/>
    </source>
</evidence>
<dbReference type="CDD" id="cd00314">
    <property type="entry name" value="plant_peroxidase_like"/>
    <property type="match status" value="1"/>
</dbReference>
<dbReference type="EMBL" id="BMAR01000085">
    <property type="protein sequence ID" value="GFR53080.1"/>
    <property type="molecule type" value="Genomic_DNA"/>
</dbReference>
<dbReference type="Gene3D" id="1.10.520.10">
    <property type="match status" value="2"/>
</dbReference>
<dbReference type="AlphaFoldDB" id="A0AAD3E3M3"/>
<dbReference type="GO" id="GO:0034599">
    <property type="term" value="P:cellular response to oxidative stress"/>
    <property type="evidence" value="ECO:0007669"/>
    <property type="project" value="InterPro"/>
</dbReference>
<evidence type="ECO:0000313" key="5">
    <source>
        <dbReference type="EMBL" id="GFR53080.1"/>
    </source>
</evidence>
<keyword evidence="3" id="KW-0812">Transmembrane</keyword>
<feature type="transmembrane region" description="Helical" evidence="3">
    <location>
        <begin position="88"/>
        <end position="108"/>
    </location>
</feature>
<feature type="transmembrane region" description="Helical" evidence="3">
    <location>
        <begin position="20"/>
        <end position="42"/>
    </location>
</feature>
<name>A0AAD3E3M3_9CHLO</name>
<evidence type="ECO:0000256" key="3">
    <source>
        <dbReference type="SAM" id="Phobius"/>
    </source>
</evidence>
<dbReference type="SUPFAM" id="SSF48113">
    <property type="entry name" value="Heme-dependent peroxidases"/>
    <property type="match status" value="1"/>
</dbReference>
<dbReference type="PANTHER" id="PTHR31356">
    <property type="entry name" value="THYLAKOID LUMENAL 29 KDA PROTEIN, CHLOROPLASTIC-RELATED"/>
    <property type="match status" value="1"/>
</dbReference>
<evidence type="ECO:0000259" key="4">
    <source>
        <dbReference type="Pfam" id="PF00141"/>
    </source>
</evidence>
<gene>
    <name evidence="5" type="ORF">Agub_g15788</name>
</gene>
<dbReference type="GO" id="GO:0042744">
    <property type="term" value="P:hydrogen peroxide catabolic process"/>
    <property type="evidence" value="ECO:0007669"/>
    <property type="project" value="TreeGrafter"/>
</dbReference>
<feature type="domain" description="Plant heme peroxidase family profile" evidence="4">
    <location>
        <begin position="146"/>
        <end position="300"/>
    </location>
</feature>
<reference evidence="5 6" key="1">
    <citation type="journal article" date="2021" name="Sci. Rep.">
        <title>Genome sequencing of the multicellular alga Astrephomene provides insights into convergent evolution of germ-soma differentiation.</title>
        <authorList>
            <person name="Yamashita S."/>
            <person name="Yamamoto K."/>
            <person name="Matsuzaki R."/>
            <person name="Suzuki S."/>
            <person name="Yamaguchi H."/>
            <person name="Hirooka S."/>
            <person name="Minakuchi Y."/>
            <person name="Miyagishima S."/>
            <person name="Kawachi M."/>
            <person name="Toyoda A."/>
            <person name="Nozaki H."/>
        </authorList>
    </citation>
    <scope>NUCLEOTIDE SEQUENCE [LARGE SCALE GENOMIC DNA]</scope>
    <source>
        <strain evidence="5 6">NIES-4017</strain>
    </source>
</reference>